<feature type="domain" description="Mitochondria-eating protein C-terminal" evidence="2">
    <location>
        <begin position="511"/>
        <end position="621"/>
    </location>
</feature>
<sequence length="624" mass="71805">MSRKGQPFNNDSGDKNVGDTDPDADNTQPLPMKKMDKPKNHVGQTAASNDESEERSEKKKDDSVSKSVTTDEEKDRTNVLLTTKIEQLEHKNRELEQSLYETNQELIKEKEKNKQELKLVVEDKVGAVMKSAAAEEEMERHKSDIEDKTHTIFNFHERIRQMEEAARVSDRKKKSLTESINKLKEEVRERDQTIGKEKESTKKLKKTLNETKSREKDLQQKEKQLNEKLASFQTSYNELVQSKHILVENLKEMEASKSKLEKDLSRKIADYHKLDGHCLDVCWNYDAAVKESLTNLIVTSEIKVLTPERTKQAEHDACSLSEKDTTLPLKEESKEEMTWNIGIRYTYLWHNKETEDIGGGWTMIKFNNDIDVKCISPESMTGSECTRLLTGERKREENGEEGAEEEDGKGGKTEENMDPGSFKQTGKIEAEKEIEGELSDENNEYNPDVKTDNEPSELKSDFNVKTEGNECNGDISQHDVEPKEEKQTKQDEHKENVIHLKFDFDTLTNSHKQTISEIRRIVHAQLEDQVVKAISQAVFEEMELPRETGIVSYVEECAKICWLARLHDPPIYIEFEEIEDDSPFKAEMYKAYTKTGKRLDYVVWPPVFLYKNGPILSKGVAQGK</sequence>
<evidence type="ECO:0000259" key="2">
    <source>
        <dbReference type="Pfam" id="PF16026"/>
    </source>
</evidence>
<feature type="compositionally biased region" description="Basic and acidic residues" evidence="1">
    <location>
        <begin position="55"/>
        <end position="77"/>
    </location>
</feature>
<feature type="compositionally biased region" description="Acidic residues" evidence="1">
    <location>
        <begin position="398"/>
        <end position="407"/>
    </location>
</feature>
<dbReference type="InterPro" id="IPR031981">
    <property type="entry name" value="MIEAP_C"/>
</dbReference>
<accession>A0ABY7DPS0</accession>
<proteinExistence type="predicted"/>
<evidence type="ECO:0000313" key="3">
    <source>
        <dbReference type="EMBL" id="WAQ98554.1"/>
    </source>
</evidence>
<feature type="region of interest" description="Disordered" evidence="1">
    <location>
        <begin position="187"/>
        <end position="218"/>
    </location>
</feature>
<dbReference type="Pfam" id="PF16026">
    <property type="entry name" value="MIEAP"/>
    <property type="match status" value="1"/>
</dbReference>
<keyword evidence="4" id="KW-1185">Reference proteome</keyword>
<reference evidence="3" key="1">
    <citation type="submission" date="2022-11" db="EMBL/GenBank/DDBJ databases">
        <title>Centuries of genome instability and evolution in soft-shell clam transmissible cancer (bioRxiv).</title>
        <authorList>
            <person name="Hart S.F.M."/>
            <person name="Yonemitsu M.A."/>
            <person name="Giersch R.M."/>
            <person name="Beal B.F."/>
            <person name="Arriagada G."/>
            <person name="Davis B.W."/>
            <person name="Ostrander E.A."/>
            <person name="Goff S.P."/>
            <person name="Metzger M.J."/>
        </authorList>
    </citation>
    <scope>NUCLEOTIDE SEQUENCE</scope>
    <source>
        <strain evidence="3">MELC-2E11</strain>
        <tissue evidence="3">Siphon/mantle</tissue>
    </source>
</reference>
<feature type="compositionally biased region" description="Basic and acidic residues" evidence="1">
    <location>
        <begin position="447"/>
        <end position="468"/>
    </location>
</feature>
<evidence type="ECO:0000256" key="1">
    <source>
        <dbReference type="SAM" id="MobiDB-lite"/>
    </source>
</evidence>
<dbReference type="EMBL" id="CP111014">
    <property type="protein sequence ID" value="WAQ98554.1"/>
    <property type="molecule type" value="Genomic_DNA"/>
</dbReference>
<gene>
    <name evidence="3" type="ORF">MAR_022927</name>
</gene>
<feature type="compositionally biased region" description="Basic and acidic residues" evidence="1">
    <location>
        <begin position="476"/>
        <end position="492"/>
    </location>
</feature>
<feature type="compositionally biased region" description="Basic and acidic residues" evidence="1">
    <location>
        <begin position="426"/>
        <end position="435"/>
    </location>
</feature>
<feature type="region of interest" description="Disordered" evidence="1">
    <location>
        <begin position="1"/>
        <end position="79"/>
    </location>
</feature>
<name>A0ABY7DPS0_MYAAR</name>
<protein>
    <recommendedName>
        <fullName evidence="2">Mitochondria-eating protein C-terminal domain-containing protein</fullName>
    </recommendedName>
</protein>
<organism evidence="3 4">
    <name type="scientific">Mya arenaria</name>
    <name type="common">Soft-shell clam</name>
    <dbReference type="NCBI Taxonomy" id="6604"/>
    <lineage>
        <taxon>Eukaryota</taxon>
        <taxon>Metazoa</taxon>
        <taxon>Spiralia</taxon>
        <taxon>Lophotrochozoa</taxon>
        <taxon>Mollusca</taxon>
        <taxon>Bivalvia</taxon>
        <taxon>Autobranchia</taxon>
        <taxon>Heteroconchia</taxon>
        <taxon>Euheterodonta</taxon>
        <taxon>Imparidentia</taxon>
        <taxon>Neoheterodontei</taxon>
        <taxon>Myida</taxon>
        <taxon>Myoidea</taxon>
        <taxon>Myidae</taxon>
        <taxon>Mya</taxon>
    </lineage>
</organism>
<feature type="region of interest" description="Disordered" evidence="1">
    <location>
        <begin position="383"/>
        <end position="492"/>
    </location>
</feature>
<dbReference type="Proteomes" id="UP001164746">
    <property type="component" value="Chromosome 3"/>
</dbReference>
<evidence type="ECO:0000313" key="4">
    <source>
        <dbReference type="Proteomes" id="UP001164746"/>
    </source>
</evidence>